<name>A0A4R1LGB4_9BACT</name>
<evidence type="ECO:0000313" key="3">
    <source>
        <dbReference type="Proteomes" id="UP000295210"/>
    </source>
</evidence>
<sequence length="123" mass="13431">MPGPNHKPTDLACGRFTVLLWWLPVIALVVGANWPKFELLLWIPAFLVMGVACLANAARCGRVHCYVTGPLFLVAAVYVALWGFHLVPMQPNIFLGSIVGVFLLARLAEVPLGKYRKSACASQ</sequence>
<keyword evidence="3" id="KW-1185">Reference proteome</keyword>
<gene>
    <name evidence="2" type="ORF">C7378_0892</name>
</gene>
<keyword evidence="1" id="KW-0812">Transmembrane</keyword>
<feature type="transmembrane region" description="Helical" evidence="1">
    <location>
        <begin position="91"/>
        <end position="108"/>
    </location>
</feature>
<feature type="transmembrane region" description="Helical" evidence="1">
    <location>
        <begin position="39"/>
        <end position="58"/>
    </location>
</feature>
<feature type="transmembrane region" description="Helical" evidence="1">
    <location>
        <begin position="65"/>
        <end position="85"/>
    </location>
</feature>
<evidence type="ECO:0000256" key="1">
    <source>
        <dbReference type="SAM" id="Phobius"/>
    </source>
</evidence>
<keyword evidence="1" id="KW-1133">Transmembrane helix</keyword>
<comment type="caution">
    <text evidence="2">The sequence shown here is derived from an EMBL/GenBank/DDBJ whole genome shotgun (WGS) entry which is preliminary data.</text>
</comment>
<dbReference type="EMBL" id="SMGK01000001">
    <property type="protein sequence ID" value="TCK75893.1"/>
    <property type="molecule type" value="Genomic_DNA"/>
</dbReference>
<protein>
    <submittedName>
        <fullName evidence="2">Uncharacterized protein</fullName>
    </submittedName>
</protein>
<keyword evidence="1" id="KW-0472">Membrane</keyword>
<proteinExistence type="predicted"/>
<accession>A0A4R1LGB4</accession>
<reference evidence="2 3" key="1">
    <citation type="submission" date="2019-03" db="EMBL/GenBank/DDBJ databases">
        <title>Genomic Encyclopedia of Type Strains, Phase IV (KMG-IV): sequencing the most valuable type-strain genomes for metagenomic binning, comparative biology and taxonomic classification.</title>
        <authorList>
            <person name="Goeker M."/>
        </authorList>
    </citation>
    <scope>NUCLEOTIDE SEQUENCE [LARGE SCALE GENOMIC DNA]</scope>
    <source>
        <strain evidence="2 3">DSM 103428</strain>
    </source>
</reference>
<dbReference type="AlphaFoldDB" id="A0A4R1LGB4"/>
<organism evidence="2 3">
    <name type="scientific">Acidipila rosea</name>
    <dbReference type="NCBI Taxonomy" id="768535"/>
    <lineage>
        <taxon>Bacteria</taxon>
        <taxon>Pseudomonadati</taxon>
        <taxon>Acidobacteriota</taxon>
        <taxon>Terriglobia</taxon>
        <taxon>Terriglobales</taxon>
        <taxon>Acidobacteriaceae</taxon>
        <taxon>Acidipila</taxon>
    </lineage>
</organism>
<evidence type="ECO:0000313" key="2">
    <source>
        <dbReference type="EMBL" id="TCK75893.1"/>
    </source>
</evidence>
<dbReference type="Proteomes" id="UP000295210">
    <property type="component" value="Unassembled WGS sequence"/>
</dbReference>
<feature type="transmembrane region" description="Helical" evidence="1">
    <location>
        <begin position="12"/>
        <end position="33"/>
    </location>
</feature>